<dbReference type="Gene3D" id="3.30.1330.200">
    <property type="match status" value="1"/>
</dbReference>
<dbReference type="HAMAP" id="MF_01440">
    <property type="entry name" value="CheD"/>
    <property type="match status" value="1"/>
</dbReference>
<keyword evidence="1 3" id="KW-0145">Chemotaxis</keyword>
<proteinExistence type="inferred from homology"/>
<dbReference type="GO" id="GO:0006935">
    <property type="term" value="P:chemotaxis"/>
    <property type="evidence" value="ECO:0007669"/>
    <property type="project" value="UniProtKB-UniRule"/>
</dbReference>
<evidence type="ECO:0000256" key="3">
    <source>
        <dbReference type="HAMAP-Rule" id="MF_01440"/>
    </source>
</evidence>
<gene>
    <name evidence="3" type="primary">cheD</name>
    <name evidence="4" type="ORF">H5P27_12755</name>
</gene>
<comment type="similarity">
    <text evidence="3">Belongs to the CheD family.</text>
</comment>
<dbReference type="PANTHER" id="PTHR35147:SF1">
    <property type="entry name" value="CHEMORECEPTOR GLUTAMINE DEAMIDASE CHED-RELATED"/>
    <property type="match status" value="1"/>
</dbReference>
<dbReference type="SUPFAM" id="SSF64438">
    <property type="entry name" value="CNF1/YfiH-like putative cysteine hydrolases"/>
    <property type="match status" value="1"/>
</dbReference>
<dbReference type="RefSeq" id="WP_185660784.1">
    <property type="nucleotide sequence ID" value="NZ_CAWPOO010000012.1"/>
</dbReference>
<comment type="function">
    <text evidence="3">Probably deamidates glutamine residues to glutamate on methyl-accepting chemotaxis receptors (MCPs), playing an important role in chemotaxis.</text>
</comment>
<evidence type="ECO:0000313" key="4">
    <source>
        <dbReference type="EMBL" id="MBC2606915.1"/>
    </source>
</evidence>
<name>A0A7X1B9N3_9BACT</name>
<dbReference type="PANTHER" id="PTHR35147">
    <property type="entry name" value="CHEMORECEPTOR GLUTAMINE DEAMIDASE CHED-RELATED"/>
    <property type="match status" value="1"/>
</dbReference>
<dbReference type="EC" id="3.5.1.44" evidence="3"/>
<dbReference type="InterPro" id="IPR005659">
    <property type="entry name" value="Chemorcpt_Glu_NH3ase_CheD"/>
</dbReference>
<sequence>MSGAPSLPSLFQQRVVVGVGDLAVSNNVNVNLSTFALGSCVGIIVYDKDAKVGGLIHIMLPDSTLSPDKAQKQPAMFADTGMPIMFRNMCGLRAERRRMKAFVAGGASVISGSDMFKIGERNIMAVKKLICALGIQVVRADVGGVNNRTIHLNVGTGEVTLKTPLGTSKLSLS</sequence>
<dbReference type="InterPro" id="IPR011324">
    <property type="entry name" value="Cytotoxic_necrot_fac-like_cat"/>
</dbReference>
<evidence type="ECO:0000313" key="5">
    <source>
        <dbReference type="Proteomes" id="UP000526501"/>
    </source>
</evidence>
<dbReference type="CDD" id="cd16352">
    <property type="entry name" value="CheD"/>
    <property type="match status" value="1"/>
</dbReference>
<comment type="catalytic activity">
    <reaction evidence="3">
        <text>L-glutaminyl-[protein] + H2O = L-glutamyl-[protein] + NH4(+)</text>
        <dbReference type="Rhea" id="RHEA:16441"/>
        <dbReference type="Rhea" id="RHEA-COMP:10207"/>
        <dbReference type="Rhea" id="RHEA-COMP:10208"/>
        <dbReference type="ChEBI" id="CHEBI:15377"/>
        <dbReference type="ChEBI" id="CHEBI:28938"/>
        <dbReference type="ChEBI" id="CHEBI:29973"/>
        <dbReference type="ChEBI" id="CHEBI:30011"/>
        <dbReference type="EC" id="3.5.1.44"/>
    </reaction>
</comment>
<dbReference type="EMBL" id="JACHVC010000012">
    <property type="protein sequence ID" value="MBC2606915.1"/>
    <property type="molecule type" value="Genomic_DNA"/>
</dbReference>
<evidence type="ECO:0000256" key="2">
    <source>
        <dbReference type="ARBA" id="ARBA00022801"/>
    </source>
</evidence>
<protein>
    <recommendedName>
        <fullName evidence="3">Probable chemoreceptor glutamine deamidase CheD</fullName>
        <ecNumber evidence="3">3.5.1.44</ecNumber>
    </recommendedName>
</protein>
<comment type="caution">
    <text evidence="4">The sequence shown here is derived from an EMBL/GenBank/DDBJ whole genome shotgun (WGS) entry which is preliminary data.</text>
</comment>
<dbReference type="InterPro" id="IPR038592">
    <property type="entry name" value="CheD-like_sf"/>
</dbReference>
<evidence type="ECO:0000256" key="1">
    <source>
        <dbReference type="ARBA" id="ARBA00022500"/>
    </source>
</evidence>
<reference evidence="4 5" key="1">
    <citation type="submission" date="2020-07" db="EMBL/GenBank/DDBJ databases">
        <authorList>
            <person name="Feng X."/>
        </authorList>
    </citation>
    <scope>NUCLEOTIDE SEQUENCE [LARGE SCALE GENOMIC DNA]</scope>
    <source>
        <strain evidence="4 5">JCM23202</strain>
    </source>
</reference>
<dbReference type="AlphaFoldDB" id="A0A7X1B9N3"/>
<organism evidence="4 5">
    <name type="scientific">Pelagicoccus albus</name>
    <dbReference type="NCBI Taxonomy" id="415222"/>
    <lineage>
        <taxon>Bacteria</taxon>
        <taxon>Pseudomonadati</taxon>
        <taxon>Verrucomicrobiota</taxon>
        <taxon>Opitutia</taxon>
        <taxon>Puniceicoccales</taxon>
        <taxon>Pelagicoccaceae</taxon>
        <taxon>Pelagicoccus</taxon>
    </lineage>
</organism>
<keyword evidence="5" id="KW-1185">Reference proteome</keyword>
<dbReference type="Pfam" id="PF03975">
    <property type="entry name" value="CheD"/>
    <property type="match status" value="1"/>
</dbReference>
<accession>A0A7X1B9N3</accession>
<dbReference type="GO" id="GO:0050568">
    <property type="term" value="F:protein-glutamine glutaminase activity"/>
    <property type="evidence" value="ECO:0007669"/>
    <property type="project" value="UniProtKB-UniRule"/>
</dbReference>
<dbReference type="Proteomes" id="UP000526501">
    <property type="component" value="Unassembled WGS sequence"/>
</dbReference>
<keyword evidence="2 3" id="KW-0378">Hydrolase</keyword>